<dbReference type="GO" id="GO:0019028">
    <property type="term" value="C:viral capsid"/>
    <property type="evidence" value="ECO:0007669"/>
    <property type="project" value="UniProtKB-UniRule"/>
</dbReference>
<evidence type="ECO:0000256" key="5">
    <source>
        <dbReference type="ARBA" id="ARBA00022581"/>
    </source>
</evidence>
<keyword evidence="2 15" id="KW-0597">Phosphoprotein</keyword>
<dbReference type="GO" id="GO:0005198">
    <property type="term" value="F:structural molecule activity"/>
    <property type="evidence" value="ECO:0007669"/>
    <property type="project" value="UniProtKB-UniRule"/>
</dbReference>
<reference evidence="16" key="1">
    <citation type="journal article" date="2018" name="Nat. Med.">
        <title>Expanded skin virome in DOCK8-deficient patients.</title>
        <authorList>
            <consortium name="NISC Comparative Sequencing Program"/>
            <person name="Tirosh O."/>
            <person name="Conlan S."/>
            <person name="Deming C."/>
            <person name="Lee-Lin S.Q."/>
            <person name="Huang X."/>
            <person name="Su H.C."/>
            <person name="Freeman A.F."/>
            <person name="Segre J.A."/>
            <person name="Kong H.H."/>
        </authorList>
    </citation>
    <scope>NUCLEOTIDE SEQUENCE</scope>
    <source>
        <strain evidence="16">HPV-mSK_095</strain>
    </source>
</reference>
<dbReference type="GO" id="GO:0003677">
    <property type="term" value="F:DNA binding"/>
    <property type="evidence" value="ECO:0007669"/>
    <property type="project" value="UniProtKB-UniRule"/>
</dbReference>
<organism evidence="16">
    <name type="scientific">Human papillomavirus</name>
    <dbReference type="NCBI Taxonomy" id="10566"/>
    <lineage>
        <taxon>Viruses</taxon>
        <taxon>Monodnaviria</taxon>
        <taxon>Shotokuvirae</taxon>
        <taxon>Cossaviricota</taxon>
        <taxon>Papovaviricetes</taxon>
        <taxon>Zurhausenvirales</taxon>
        <taxon>Papillomaviridae</taxon>
    </lineage>
</organism>
<keyword evidence="8 15" id="KW-0426">Late protein</keyword>
<evidence type="ECO:0000256" key="12">
    <source>
        <dbReference type="ARBA" id="ARBA00023125"/>
    </source>
</evidence>
<proteinExistence type="inferred from homology"/>
<comment type="subcellular location">
    <subcellularLocation>
        <location evidence="15">Virion</location>
    </subcellularLocation>
    <subcellularLocation>
        <location evidence="15">Host nucleus</location>
    </subcellularLocation>
</comment>
<keyword evidence="7 15" id="KW-0946">Virion</keyword>
<evidence type="ECO:0000256" key="1">
    <source>
        <dbReference type="ARBA" id="ARBA00022524"/>
    </source>
</evidence>
<dbReference type="HAMAP" id="MF_04003">
    <property type="entry name" value="PPV_L2"/>
    <property type="match status" value="1"/>
</dbReference>
<dbReference type="Pfam" id="PF00513">
    <property type="entry name" value="Late_protein_L2"/>
    <property type="match status" value="1"/>
</dbReference>
<name>A0A385PJ35_9PAPI</name>
<keyword evidence="4 15" id="KW-1048">Host nucleus</keyword>
<keyword evidence="13 15" id="KW-1015">Disulfide bond</keyword>
<feature type="disulfide bond" evidence="15">
    <location>
        <begin position="19"/>
        <end position="25"/>
    </location>
</feature>
<evidence type="ECO:0000256" key="4">
    <source>
        <dbReference type="ARBA" id="ARBA00022562"/>
    </source>
</evidence>
<sequence length="505" mass="54961">MYRAKRIKRASVQDIYRSCVQGGDCPEDVRNKVEGKTWADTLLKIFSSIIYLGNLGIGTGRGGGGSMGYRPIDAQVPRTGTGVPAPSRPTIPTVDVIGPQDILPITPDAPIVVPLEEGIPDVGIIDTPGGGPGLGAETLDITTTIDPISEVTGVGEHPNVLGTSDEAAQIDVPIDVQLSPPPPKRIALDPAVTDNVSIIEIKSSHVDPNINVFVDAQFDGVNIGQPEEIELEEINLRQEFEIDEGPLRSTPLSNRAISRARDLYHRFVEQVPTRSADLFSWSSRPTTFEFENPAFDDVVAEEFRRELQSISNEAEALPTQLIGSPRLSELPDQTVRVSRLGKRQGITTRSGLQIGQKVHYYYDLSPIQQNIELQPVGEYSHEATLVDELATSSFINPFENAVNGFSDDQLLDTLEEDFSQTHLVVIGGARDDIEMPSIATTFRLNVGIGADSALIVDHTGLPSLPINIPSDANVPIIPGFSVDIEGSDFNIHPSVLRRKRKRSMF</sequence>
<gene>
    <name evidence="15" type="primary">L2</name>
</gene>
<dbReference type="GO" id="GO:0042025">
    <property type="term" value="C:host cell nucleus"/>
    <property type="evidence" value="ECO:0007669"/>
    <property type="project" value="UniProtKB-SubCell"/>
</dbReference>
<evidence type="ECO:0000256" key="3">
    <source>
        <dbReference type="ARBA" id="ARBA00022561"/>
    </source>
</evidence>
<keyword evidence="14 15" id="KW-1160">Virus entry into host cell</keyword>
<keyword evidence="1 15" id="KW-1163">Viral penetration into host nucleus</keyword>
<keyword evidence="11 15" id="KW-1176">Cytoplasmic inwards viral transport</keyword>
<dbReference type="EMBL" id="MH777238">
    <property type="protein sequence ID" value="AYA93915.1"/>
    <property type="molecule type" value="Genomic_DNA"/>
</dbReference>
<evidence type="ECO:0000256" key="14">
    <source>
        <dbReference type="ARBA" id="ARBA00023296"/>
    </source>
</evidence>
<comment type="caution">
    <text evidence="15">Lacks conserved residue(s) required for the propagation of feature annotation.</text>
</comment>
<evidence type="ECO:0000256" key="11">
    <source>
        <dbReference type="ARBA" id="ARBA00023120"/>
    </source>
</evidence>
<keyword evidence="12 15" id="KW-0238">DNA-binding</keyword>
<comment type="subunit">
    <text evidence="15">Interacts with major capsid protein L1. Interacts with E2; this interaction inhibits E2 transcriptional activity but not the DNA replication function E2. Interacts with host HSPA8; this interaction is required for L2 nuclear translocation. Interacts with host importins KPNB2 and KPNB3. Forms a complex with importin alpha2-beta1 heterodimers via interaction with the importin alpha2 adapter. Interacts with host DYNLT1; this interaction is essential for virus intracellular transport during entry. Interacts (via C-terminus) with host retromer subunits VPS35 AND VPS29.</text>
</comment>
<dbReference type="GO" id="GO:0075732">
    <property type="term" value="P:viral penetration into host nucleus"/>
    <property type="evidence" value="ECO:0007669"/>
    <property type="project" value="UniProtKB-KW"/>
</dbReference>
<comment type="similarity">
    <text evidence="15">Belongs to the papillomaviridae L2 protein family.</text>
</comment>
<keyword evidence="3 15" id="KW-0167">Capsid protein</keyword>
<comment type="PTM">
    <text evidence="15">Highly phosphorylated.</text>
</comment>
<dbReference type="GO" id="GO:0046718">
    <property type="term" value="P:symbiont entry into host cell"/>
    <property type="evidence" value="ECO:0007669"/>
    <property type="project" value="UniProtKB-KW"/>
</dbReference>
<keyword evidence="5 15" id="KW-0945">Host-virus interaction</keyword>
<evidence type="ECO:0000256" key="13">
    <source>
        <dbReference type="ARBA" id="ARBA00023157"/>
    </source>
</evidence>
<dbReference type="InterPro" id="IPR000784">
    <property type="entry name" value="Late_L2"/>
</dbReference>
<dbReference type="GO" id="GO:0043657">
    <property type="term" value="C:host cell"/>
    <property type="evidence" value="ECO:0007669"/>
    <property type="project" value="GOC"/>
</dbReference>
<evidence type="ECO:0000256" key="8">
    <source>
        <dbReference type="ARBA" id="ARBA00022921"/>
    </source>
</evidence>
<evidence type="ECO:0000256" key="2">
    <source>
        <dbReference type="ARBA" id="ARBA00022553"/>
    </source>
</evidence>
<accession>A0A385PJ35</accession>
<evidence type="ECO:0000313" key="16">
    <source>
        <dbReference type="EMBL" id="AYA93915.1"/>
    </source>
</evidence>
<evidence type="ECO:0000256" key="9">
    <source>
        <dbReference type="ARBA" id="ARBA00022952"/>
    </source>
</evidence>
<evidence type="ECO:0000256" key="10">
    <source>
        <dbReference type="ARBA" id="ARBA00023046"/>
    </source>
</evidence>
<dbReference type="GO" id="GO:0075521">
    <property type="term" value="P:microtubule-dependent intracellular transport of viral material towards nucleus"/>
    <property type="evidence" value="ECO:0007669"/>
    <property type="project" value="UniProtKB-UniRule"/>
</dbReference>
<evidence type="ECO:0000256" key="15">
    <source>
        <dbReference type="HAMAP-Rule" id="MF_04003"/>
    </source>
</evidence>
<evidence type="ECO:0000256" key="6">
    <source>
        <dbReference type="ARBA" id="ARBA00022812"/>
    </source>
</evidence>
<keyword evidence="9 15" id="KW-1177">Microtubular inwards viral transport</keyword>
<keyword evidence="10" id="KW-1039">Host endosome</keyword>
<keyword evidence="6" id="KW-1040">Host Golgi apparatus</keyword>
<comment type="function">
    <text evidence="15">Minor protein of the capsid that localizes along the inner surface of the virion, within the central cavities beneath the L1 pentamers. Plays a role in capsid stabilization through interaction with the major capsid protein L1. Once the virion enters the host cell, L2 escorts the genomic DNA into the nucleus by promoting escape from the endosomal compartments and traffic through the host Golgi network. Mechanistically, the C-terminus of L2 possesses a cell-penetrating peptide that protudes from the host endosome, interacts with host cytoplasmic retromer cargo and thereby mediates the capsid delivery to the host trans-Golgi network. Plays a role through its interaction with host dynein in the intracellular microtubule-dependent transport of viral capsid toward the nucleus. Mediates the viral genome import into the nucleus through binding to host importins. Once within the nucleus, L2 localizes viral genomes to host PML bodies in order to activate early gene expression for establishment of infection. Later on, promotes late gene expression by interacting with the viral E2 protein and by inhibiting its transcriptional activation functions. During virion assembly, encapsidates the genome by direct interaction with the viral DNA.</text>
</comment>
<protein>
    <recommendedName>
        <fullName evidence="15">Minor capsid protein L2</fullName>
    </recommendedName>
</protein>
<evidence type="ECO:0000256" key="7">
    <source>
        <dbReference type="ARBA" id="ARBA00022844"/>
    </source>
</evidence>